<evidence type="ECO:0000256" key="4">
    <source>
        <dbReference type="ARBA" id="ARBA00023136"/>
    </source>
</evidence>
<organism evidence="9">
    <name type="scientific">Echinostoma caproni</name>
    <dbReference type="NCBI Taxonomy" id="27848"/>
    <lineage>
        <taxon>Eukaryota</taxon>
        <taxon>Metazoa</taxon>
        <taxon>Spiralia</taxon>
        <taxon>Lophotrochozoa</taxon>
        <taxon>Platyhelminthes</taxon>
        <taxon>Trematoda</taxon>
        <taxon>Digenea</taxon>
        <taxon>Plagiorchiida</taxon>
        <taxon>Echinostomata</taxon>
        <taxon>Echinostomatoidea</taxon>
        <taxon>Echinostomatidae</taxon>
        <taxon>Echinostoma</taxon>
    </lineage>
</organism>
<evidence type="ECO:0000256" key="1">
    <source>
        <dbReference type="ARBA" id="ARBA00004141"/>
    </source>
</evidence>
<reference evidence="7 8" key="2">
    <citation type="submission" date="2018-11" db="EMBL/GenBank/DDBJ databases">
        <authorList>
            <consortium name="Pathogen Informatics"/>
        </authorList>
    </citation>
    <scope>NUCLEOTIDE SEQUENCE [LARGE SCALE GENOMIC DNA]</scope>
    <source>
        <strain evidence="7 8">Egypt</strain>
    </source>
</reference>
<proteinExistence type="predicted"/>
<keyword evidence="3 5" id="KW-1133">Transmembrane helix</keyword>
<comment type="subcellular location">
    <subcellularLocation>
        <location evidence="1">Membrane</location>
        <topology evidence="1">Multi-pass membrane protein</topology>
    </subcellularLocation>
</comment>
<dbReference type="PANTHER" id="PTHR11814">
    <property type="entry name" value="SULFATE TRANSPORTER"/>
    <property type="match status" value="1"/>
</dbReference>
<evidence type="ECO:0000256" key="2">
    <source>
        <dbReference type="ARBA" id="ARBA00022692"/>
    </source>
</evidence>
<reference evidence="9" key="1">
    <citation type="submission" date="2016-06" db="UniProtKB">
        <authorList>
            <consortium name="WormBaseParasite"/>
        </authorList>
    </citation>
    <scope>IDENTIFICATION</scope>
</reference>
<keyword evidence="2 5" id="KW-0812">Transmembrane</keyword>
<dbReference type="WBParaSite" id="ECPE_0000473401-mRNA-1">
    <property type="protein sequence ID" value="ECPE_0000473401-mRNA-1"/>
    <property type="gene ID" value="ECPE_0000473401"/>
</dbReference>
<dbReference type="InterPro" id="IPR011547">
    <property type="entry name" value="SLC26A/SulP_dom"/>
</dbReference>
<gene>
    <name evidence="7" type="ORF">ECPE_LOCUS4722</name>
</gene>
<evidence type="ECO:0000313" key="8">
    <source>
        <dbReference type="Proteomes" id="UP000272942"/>
    </source>
</evidence>
<evidence type="ECO:0000313" key="9">
    <source>
        <dbReference type="WBParaSite" id="ECPE_0000473401-mRNA-1"/>
    </source>
</evidence>
<dbReference type="EMBL" id="UZAN01041579">
    <property type="protein sequence ID" value="VDP73475.1"/>
    <property type="molecule type" value="Genomic_DNA"/>
</dbReference>
<evidence type="ECO:0000256" key="3">
    <source>
        <dbReference type="ARBA" id="ARBA00022989"/>
    </source>
</evidence>
<name>A0A183ACN7_9TREM</name>
<sequence length="150" mass="16503">MARNCRHPGPCQSLVQPNGVMLRMAYSMLAGLPPVYGLYVSFIAPLFYAVFGRCAQLSMGTFAVVSLLLSEPIRRLCAQISEQARKNHTAEYGGLIPVCFAPDDIRQLEGDPNLFGISPDQLFDLRPPIAFTLTFLIGILQVSKKTDITI</sequence>
<protein>
    <submittedName>
        <fullName evidence="9">Sulfate_transp domain-containing protein</fullName>
    </submittedName>
</protein>
<dbReference type="AlphaFoldDB" id="A0A183ACN7"/>
<keyword evidence="8" id="KW-1185">Reference proteome</keyword>
<dbReference type="Proteomes" id="UP000272942">
    <property type="component" value="Unassembled WGS sequence"/>
</dbReference>
<feature type="transmembrane region" description="Helical" evidence="5">
    <location>
        <begin position="20"/>
        <end position="40"/>
    </location>
</feature>
<evidence type="ECO:0000259" key="6">
    <source>
        <dbReference type="Pfam" id="PF00916"/>
    </source>
</evidence>
<dbReference type="InterPro" id="IPR001902">
    <property type="entry name" value="SLC26A/SulP_fam"/>
</dbReference>
<evidence type="ECO:0000256" key="5">
    <source>
        <dbReference type="SAM" id="Phobius"/>
    </source>
</evidence>
<dbReference type="GO" id="GO:0055085">
    <property type="term" value="P:transmembrane transport"/>
    <property type="evidence" value="ECO:0007669"/>
    <property type="project" value="InterPro"/>
</dbReference>
<accession>A0A183ACN7</accession>
<dbReference type="GO" id="GO:0016020">
    <property type="term" value="C:membrane"/>
    <property type="evidence" value="ECO:0007669"/>
    <property type="project" value="UniProtKB-SubCell"/>
</dbReference>
<dbReference type="OrthoDB" id="288203at2759"/>
<evidence type="ECO:0000313" key="7">
    <source>
        <dbReference type="EMBL" id="VDP73475.1"/>
    </source>
</evidence>
<feature type="domain" description="SLC26A/SulP transporter" evidence="6">
    <location>
        <begin position="22"/>
        <end position="142"/>
    </location>
</feature>
<dbReference type="Pfam" id="PF00916">
    <property type="entry name" value="Sulfate_transp"/>
    <property type="match status" value="1"/>
</dbReference>
<keyword evidence="4 5" id="KW-0472">Membrane</keyword>